<sequence length="421" mass="46227">MIAGLARMPVAVASRQPDDTSVEQWATWFWNAFLPGWIDRASDREAGGFFDSLDKDGLPDPAAPKTVLAQSRLLFTFAHLALLTGDPLHHDAAKRAYDFLSHFRGRSGLYARAVARDGQATGEDADAVARSYDQSFVILALATWERLAPDDTIKRELDACWDAIQAILTDPNTGLLLEDDTIKMPSAPEAPPRAQNPHMHLYEAALQAFEMTGEPLWLDRAATVRQIALDHFLDRDSGTIIEFLAPDLSFLSGKEGIRREVGHQCEWAWLLDREARLGGSNEVRAIAQELTAFADAHGFATSGLMSGAALDAVSADAAWRCETFLLWPQTEAIKSDTARFLAGDEQSGKRARSRVKLMFDRYFDGRAAFANQLDRGGAVLWPDAMSRLVYHLVLALTEGAGAGLWPGPTRYKNGGVQPCSI</sequence>
<dbReference type="SUPFAM" id="SSF48208">
    <property type="entry name" value="Six-hairpin glycosidases"/>
    <property type="match status" value="1"/>
</dbReference>
<keyword evidence="4" id="KW-1185">Reference proteome</keyword>
<dbReference type="GO" id="GO:0005975">
    <property type="term" value="P:carbohydrate metabolic process"/>
    <property type="evidence" value="ECO:0007669"/>
    <property type="project" value="InterPro"/>
</dbReference>
<accession>A0A6M1S7J2</accession>
<dbReference type="RefSeq" id="WP_163902194.1">
    <property type="nucleotide sequence ID" value="NZ_CP048427.1"/>
</dbReference>
<dbReference type="InterPro" id="IPR012341">
    <property type="entry name" value="6hp_glycosidase-like_sf"/>
</dbReference>
<dbReference type="Pfam" id="PF07221">
    <property type="entry name" value="GlcNAc_2-epim"/>
    <property type="match status" value="1"/>
</dbReference>
<reference evidence="3 4" key="1">
    <citation type="submission" date="2020-02" db="EMBL/GenBank/DDBJ databases">
        <title>Genome sequence of the type strain CCBAU10050 of Rhizobium daejeonense.</title>
        <authorList>
            <person name="Gao J."/>
            <person name="Sun J."/>
        </authorList>
    </citation>
    <scope>NUCLEOTIDE SEQUENCE [LARGE SCALE GENOMIC DNA]</scope>
    <source>
        <strain evidence="3 4">CCBAU10050</strain>
    </source>
</reference>
<organism evidence="3 4">
    <name type="scientific">Rhizobium daejeonense</name>
    <dbReference type="NCBI Taxonomy" id="240521"/>
    <lineage>
        <taxon>Bacteria</taxon>
        <taxon>Pseudomonadati</taxon>
        <taxon>Pseudomonadota</taxon>
        <taxon>Alphaproteobacteria</taxon>
        <taxon>Hyphomicrobiales</taxon>
        <taxon>Rhizobiaceae</taxon>
        <taxon>Rhizobium/Agrobacterium group</taxon>
        <taxon>Rhizobium</taxon>
    </lineage>
</organism>
<dbReference type="AlphaFoldDB" id="A0A6M1S7J2"/>
<evidence type="ECO:0000313" key="3">
    <source>
        <dbReference type="EMBL" id="NGO65327.1"/>
    </source>
</evidence>
<comment type="caution">
    <text evidence="3">The sequence shown here is derived from an EMBL/GenBank/DDBJ whole genome shotgun (WGS) entry which is preliminary data.</text>
</comment>
<proteinExistence type="inferred from homology"/>
<dbReference type="InterPro" id="IPR010819">
    <property type="entry name" value="AGE/CE"/>
</dbReference>
<evidence type="ECO:0000256" key="2">
    <source>
        <dbReference type="ARBA" id="ARBA00023235"/>
    </source>
</evidence>
<dbReference type="GO" id="GO:0016853">
    <property type="term" value="F:isomerase activity"/>
    <property type="evidence" value="ECO:0007669"/>
    <property type="project" value="UniProtKB-KW"/>
</dbReference>
<evidence type="ECO:0000256" key="1">
    <source>
        <dbReference type="ARBA" id="ARBA00008558"/>
    </source>
</evidence>
<gene>
    <name evidence="3" type="ORF">G6N76_16780</name>
</gene>
<dbReference type="EMBL" id="JAAKZH010000005">
    <property type="protein sequence ID" value="NGO65327.1"/>
    <property type="molecule type" value="Genomic_DNA"/>
</dbReference>
<protein>
    <recommendedName>
        <fullName evidence="5">Mannose-6-phosphate isomerase</fullName>
    </recommendedName>
</protein>
<dbReference type="InterPro" id="IPR008928">
    <property type="entry name" value="6-hairpin_glycosidase_sf"/>
</dbReference>
<dbReference type="PANTHER" id="PTHR15108">
    <property type="entry name" value="N-ACYLGLUCOSAMINE-2-EPIMERASE"/>
    <property type="match status" value="1"/>
</dbReference>
<comment type="similarity">
    <text evidence="1">Belongs to the N-acylglucosamine 2-epimerase family.</text>
</comment>
<keyword evidence="2" id="KW-0413">Isomerase</keyword>
<dbReference type="Proteomes" id="UP000477849">
    <property type="component" value="Unassembled WGS sequence"/>
</dbReference>
<dbReference type="Gene3D" id="1.50.10.10">
    <property type="match status" value="1"/>
</dbReference>
<evidence type="ECO:0008006" key="5">
    <source>
        <dbReference type="Google" id="ProtNLM"/>
    </source>
</evidence>
<name>A0A6M1S7J2_9HYPH</name>
<evidence type="ECO:0000313" key="4">
    <source>
        <dbReference type="Proteomes" id="UP000477849"/>
    </source>
</evidence>